<accession>A0A5J4TVK0</accession>
<reference evidence="2 3" key="1">
    <citation type="submission" date="2019-03" db="EMBL/GenBank/DDBJ databases">
        <title>Single cell metagenomics reveals metabolic interactions within the superorganism composed of flagellate Streblomastix strix and complex community of Bacteroidetes bacteria on its surface.</title>
        <authorList>
            <person name="Treitli S.C."/>
            <person name="Kolisko M."/>
            <person name="Husnik F."/>
            <person name="Keeling P."/>
            <person name="Hampl V."/>
        </authorList>
    </citation>
    <scope>NUCLEOTIDE SEQUENCE [LARGE SCALE GENOMIC DNA]</scope>
    <source>
        <strain evidence="2">ST1C</strain>
    </source>
</reference>
<organism evidence="2 3">
    <name type="scientific">Streblomastix strix</name>
    <dbReference type="NCBI Taxonomy" id="222440"/>
    <lineage>
        <taxon>Eukaryota</taxon>
        <taxon>Metamonada</taxon>
        <taxon>Preaxostyla</taxon>
        <taxon>Oxymonadida</taxon>
        <taxon>Streblomastigidae</taxon>
        <taxon>Streblomastix</taxon>
    </lineage>
</organism>
<evidence type="ECO:0000313" key="2">
    <source>
        <dbReference type="EMBL" id="KAA6361435.1"/>
    </source>
</evidence>
<evidence type="ECO:0000313" key="3">
    <source>
        <dbReference type="Proteomes" id="UP000324800"/>
    </source>
</evidence>
<name>A0A5J4TVK0_9EUKA</name>
<protein>
    <submittedName>
        <fullName evidence="2">Uncharacterized protein</fullName>
    </submittedName>
</protein>
<evidence type="ECO:0000256" key="1">
    <source>
        <dbReference type="SAM" id="MobiDB-lite"/>
    </source>
</evidence>
<dbReference type="Proteomes" id="UP000324800">
    <property type="component" value="Unassembled WGS sequence"/>
</dbReference>
<feature type="region of interest" description="Disordered" evidence="1">
    <location>
        <begin position="1"/>
        <end position="23"/>
    </location>
</feature>
<dbReference type="AlphaFoldDB" id="A0A5J4TVK0"/>
<dbReference type="EMBL" id="SNRW01025556">
    <property type="protein sequence ID" value="KAA6361435.1"/>
    <property type="molecule type" value="Genomic_DNA"/>
</dbReference>
<comment type="caution">
    <text evidence="2">The sequence shown here is derived from an EMBL/GenBank/DDBJ whole genome shotgun (WGS) entry which is preliminary data.</text>
</comment>
<feature type="non-terminal residue" evidence="2">
    <location>
        <position position="1"/>
    </location>
</feature>
<sequence length="110" mass="12624">EPRLNATSRRRLGDTQENSESFHDGVVDRFTREPGLKYNIHEANEKVLPLNPRPIVGTDDRVKYFTTHTPSPGAGAYEQYPVVGLTRSYNTQGTFTHHPRDTLEWCFHKV</sequence>
<gene>
    <name evidence="2" type="ORF">EZS28_043039</name>
</gene>
<proteinExistence type="predicted"/>